<proteinExistence type="predicted"/>
<accession>A0A9J6D0G1</accession>
<gene>
    <name evidence="2" type="ORF">HPB51_027346</name>
</gene>
<dbReference type="Proteomes" id="UP000821866">
    <property type="component" value="Unassembled WGS sequence"/>
</dbReference>
<comment type="caution">
    <text evidence="2">The sequence shown here is derived from an EMBL/GenBank/DDBJ whole genome shotgun (WGS) entry which is preliminary data.</text>
</comment>
<reference evidence="2" key="2">
    <citation type="submission" date="2021-09" db="EMBL/GenBank/DDBJ databases">
        <authorList>
            <person name="Jia N."/>
            <person name="Wang J."/>
            <person name="Shi W."/>
            <person name="Du L."/>
            <person name="Sun Y."/>
            <person name="Zhan W."/>
            <person name="Jiang J."/>
            <person name="Wang Q."/>
            <person name="Zhang B."/>
            <person name="Ji P."/>
            <person name="Sakyi L.B."/>
            <person name="Cui X."/>
            <person name="Yuan T."/>
            <person name="Jiang B."/>
            <person name="Yang W."/>
            <person name="Lam T.T.-Y."/>
            <person name="Chang Q."/>
            <person name="Ding S."/>
            <person name="Wang X."/>
            <person name="Zhu J."/>
            <person name="Ruan X."/>
            <person name="Zhao L."/>
            <person name="Wei J."/>
            <person name="Que T."/>
            <person name="Du C."/>
            <person name="Cheng J."/>
            <person name="Dai P."/>
            <person name="Han X."/>
            <person name="Huang E."/>
            <person name="Gao Y."/>
            <person name="Liu J."/>
            <person name="Shao H."/>
            <person name="Ye R."/>
            <person name="Li L."/>
            <person name="Wei W."/>
            <person name="Wang X."/>
            <person name="Wang C."/>
            <person name="Huo Q."/>
            <person name="Li W."/>
            <person name="Guo W."/>
            <person name="Chen H."/>
            <person name="Chen S."/>
            <person name="Zhou L."/>
            <person name="Zhou L."/>
            <person name="Ni X."/>
            <person name="Tian J."/>
            <person name="Zhou Y."/>
            <person name="Sheng Y."/>
            <person name="Liu T."/>
            <person name="Pan Y."/>
            <person name="Xia L."/>
            <person name="Li J."/>
            <person name="Zhao F."/>
            <person name="Cao W."/>
        </authorList>
    </citation>
    <scope>NUCLEOTIDE SEQUENCE</scope>
    <source>
        <strain evidence="2">Rmic-2018</strain>
        <tissue evidence="2">Larvae</tissue>
    </source>
</reference>
<reference evidence="2" key="1">
    <citation type="journal article" date="2020" name="Cell">
        <title>Large-Scale Comparative Analyses of Tick Genomes Elucidate Their Genetic Diversity and Vector Capacities.</title>
        <authorList>
            <consortium name="Tick Genome and Microbiome Consortium (TIGMIC)"/>
            <person name="Jia N."/>
            <person name="Wang J."/>
            <person name="Shi W."/>
            <person name="Du L."/>
            <person name="Sun Y."/>
            <person name="Zhan W."/>
            <person name="Jiang J.F."/>
            <person name="Wang Q."/>
            <person name="Zhang B."/>
            <person name="Ji P."/>
            <person name="Bell-Sakyi L."/>
            <person name="Cui X.M."/>
            <person name="Yuan T.T."/>
            <person name="Jiang B.G."/>
            <person name="Yang W.F."/>
            <person name="Lam T.T."/>
            <person name="Chang Q.C."/>
            <person name="Ding S.J."/>
            <person name="Wang X.J."/>
            <person name="Zhu J.G."/>
            <person name="Ruan X.D."/>
            <person name="Zhao L."/>
            <person name="Wei J.T."/>
            <person name="Ye R.Z."/>
            <person name="Que T.C."/>
            <person name="Du C.H."/>
            <person name="Zhou Y.H."/>
            <person name="Cheng J.X."/>
            <person name="Dai P.F."/>
            <person name="Guo W.B."/>
            <person name="Han X.H."/>
            <person name="Huang E.J."/>
            <person name="Li L.F."/>
            <person name="Wei W."/>
            <person name="Gao Y.C."/>
            <person name="Liu J.Z."/>
            <person name="Shao H.Z."/>
            <person name="Wang X."/>
            <person name="Wang C.C."/>
            <person name="Yang T.C."/>
            <person name="Huo Q.B."/>
            <person name="Li W."/>
            <person name="Chen H.Y."/>
            <person name="Chen S.E."/>
            <person name="Zhou L.G."/>
            <person name="Ni X.B."/>
            <person name="Tian J.H."/>
            <person name="Sheng Y."/>
            <person name="Liu T."/>
            <person name="Pan Y.S."/>
            <person name="Xia L.Y."/>
            <person name="Li J."/>
            <person name="Zhao F."/>
            <person name="Cao W.C."/>
        </authorList>
    </citation>
    <scope>NUCLEOTIDE SEQUENCE</scope>
    <source>
        <strain evidence="2">Rmic-2018</strain>
    </source>
</reference>
<name>A0A9J6D0G1_RHIMP</name>
<evidence type="ECO:0000256" key="1">
    <source>
        <dbReference type="SAM" id="MobiDB-lite"/>
    </source>
</evidence>
<sequence>MSPTKVSIRHHLYILRYHEVARSVDYGSTVAAKVRATLLKKGEDCVDYDESAIGAKSERKINSKKRRKETGQRTWAAGFHGCRGFRPCVLDARPVERDLDASKMSGCGTSTATPRTGPPPAPARERTATGSVRVDKCNFKQQVIRSSKRPLLQRNDFKIVIRPRGGLDVATTAGTVRLASAIYRAANVPAHEAGEDTVCSNNYQNIIVVSTPHVSHADKHRQLQAITIGNRHTEVSAYETAPDNTVKGIIRGIQWKKTSSPSTPA</sequence>
<evidence type="ECO:0000313" key="2">
    <source>
        <dbReference type="EMBL" id="KAH7964414.1"/>
    </source>
</evidence>
<organism evidence="2 3">
    <name type="scientific">Rhipicephalus microplus</name>
    <name type="common">Cattle tick</name>
    <name type="synonym">Boophilus microplus</name>
    <dbReference type="NCBI Taxonomy" id="6941"/>
    <lineage>
        <taxon>Eukaryota</taxon>
        <taxon>Metazoa</taxon>
        <taxon>Ecdysozoa</taxon>
        <taxon>Arthropoda</taxon>
        <taxon>Chelicerata</taxon>
        <taxon>Arachnida</taxon>
        <taxon>Acari</taxon>
        <taxon>Parasitiformes</taxon>
        <taxon>Ixodida</taxon>
        <taxon>Ixodoidea</taxon>
        <taxon>Ixodidae</taxon>
        <taxon>Rhipicephalinae</taxon>
        <taxon>Rhipicephalus</taxon>
        <taxon>Boophilus</taxon>
    </lineage>
</organism>
<keyword evidence="3" id="KW-1185">Reference proteome</keyword>
<feature type="region of interest" description="Disordered" evidence="1">
    <location>
        <begin position="101"/>
        <end position="130"/>
    </location>
</feature>
<protein>
    <submittedName>
        <fullName evidence="2">Uncharacterized protein</fullName>
    </submittedName>
</protein>
<dbReference type="AlphaFoldDB" id="A0A9J6D0G1"/>
<dbReference type="EMBL" id="JABSTU010003964">
    <property type="protein sequence ID" value="KAH7964414.1"/>
    <property type="molecule type" value="Genomic_DNA"/>
</dbReference>
<evidence type="ECO:0000313" key="3">
    <source>
        <dbReference type="Proteomes" id="UP000821866"/>
    </source>
</evidence>